<gene>
    <name evidence="3" type="primary">tssA</name>
    <name evidence="3" type="ORF">NX782_13680</name>
</gene>
<dbReference type="RefSeq" id="WP_258846018.1">
    <property type="nucleotide sequence ID" value="NZ_JANUGX010000015.1"/>
</dbReference>
<evidence type="ECO:0000313" key="4">
    <source>
        <dbReference type="Proteomes" id="UP001205560"/>
    </source>
</evidence>
<evidence type="ECO:0000313" key="3">
    <source>
        <dbReference type="EMBL" id="MCS0590245.1"/>
    </source>
</evidence>
<accession>A0ABT2A818</accession>
<dbReference type="Pfam" id="PF06812">
    <property type="entry name" value="ImpA_N"/>
    <property type="match status" value="1"/>
</dbReference>
<dbReference type="NCBIfam" id="TIGR03363">
    <property type="entry name" value="VI_chp_8"/>
    <property type="match status" value="1"/>
</dbReference>
<evidence type="ECO:0000256" key="1">
    <source>
        <dbReference type="SAM" id="MobiDB-lite"/>
    </source>
</evidence>
<dbReference type="PANTHER" id="PTHR37951">
    <property type="entry name" value="CYTOPLASMIC PROTEIN-RELATED"/>
    <property type="match status" value="1"/>
</dbReference>
<feature type="region of interest" description="Disordered" evidence="1">
    <location>
        <begin position="237"/>
        <end position="258"/>
    </location>
</feature>
<feature type="compositionally biased region" description="Low complexity" evidence="1">
    <location>
        <begin position="246"/>
        <end position="258"/>
    </location>
</feature>
<dbReference type="InterPro" id="IPR017740">
    <property type="entry name" value="TssA-like"/>
</dbReference>
<feature type="domain" description="ImpA N-terminal" evidence="2">
    <location>
        <begin position="8"/>
        <end position="130"/>
    </location>
</feature>
<keyword evidence="4" id="KW-1185">Reference proteome</keyword>
<sequence>MLNMEKLLAPVSPERPCGEDLAFSREIDEIVRARQADDPSIEQGAWVTELKEADWKFVARQCAQLIEKRSKDLQLAVWLAEAAARTDGLKGLADSLVLIAALCDRYWDGLYPLPDEDGVERRIGNLSWMASRIAPLLREIPLTEGQSGQGGHALRDFDVARMRGGDDLAKLEAAKARSASAFYEALLRDCEHCAGALERIEHSVDARLGVDGPSFSAAKSGLQSVMLFVKPMVKEGGKAADKSGKPGEAASAASAQPAPQMAAAAEAAGAVPAGPLQSREHAIAQLREVAAFFRRTEPHSPVAYLADKAAHWGEQPLHVWLRSVVKDDASFAHIEEMLGVAPPAGS</sequence>
<name>A0ABT2A818_9BURK</name>
<dbReference type="EMBL" id="JANUGX010000015">
    <property type="protein sequence ID" value="MCS0590245.1"/>
    <property type="molecule type" value="Genomic_DNA"/>
</dbReference>
<dbReference type="Proteomes" id="UP001205560">
    <property type="component" value="Unassembled WGS sequence"/>
</dbReference>
<reference evidence="3 4" key="1">
    <citation type="submission" date="2022-08" db="EMBL/GenBank/DDBJ databases">
        <title>Reclassification of Massilia species as members of the genera Telluria, Duganella, Pseudoduganella, Mokoshia gen. nov. and Zemynaea gen. nov. using orthogonal and non-orthogonal genome-based approaches.</title>
        <authorList>
            <person name="Bowman J.P."/>
        </authorList>
    </citation>
    <scope>NUCLEOTIDE SEQUENCE [LARGE SCALE GENOMIC DNA]</scope>
    <source>
        <strain evidence="3 4">LMG 28164</strain>
    </source>
</reference>
<dbReference type="PANTHER" id="PTHR37951:SF1">
    <property type="entry name" value="TYPE VI SECRETION SYSTEM COMPONENT TSSA1"/>
    <property type="match status" value="1"/>
</dbReference>
<comment type="caution">
    <text evidence="3">The sequence shown here is derived from an EMBL/GenBank/DDBJ whole genome shotgun (WGS) entry which is preliminary data.</text>
</comment>
<dbReference type="InterPro" id="IPR010657">
    <property type="entry name" value="ImpA_N"/>
</dbReference>
<evidence type="ECO:0000259" key="2">
    <source>
        <dbReference type="Pfam" id="PF06812"/>
    </source>
</evidence>
<protein>
    <submittedName>
        <fullName evidence="3">Type VI secretion system protein TssA</fullName>
    </submittedName>
</protein>
<organism evidence="3 4">
    <name type="scientific">Massilia norwichensis</name>
    <dbReference type="NCBI Taxonomy" id="1442366"/>
    <lineage>
        <taxon>Bacteria</taxon>
        <taxon>Pseudomonadati</taxon>
        <taxon>Pseudomonadota</taxon>
        <taxon>Betaproteobacteria</taxon>
        <taxon>Burkholderiales</taxon>
        <taxon>Oxalobacteraceae</taxon>
        <taxon>Telluria group</taxon>
        <taxon>Massilia</taxon>
    </lineage>
</organism>
<proteinExistence type="predicted"/>